<feature type="domain" description="3-deoxy-D-manno-octulosonic-acid transferase N-terminal" evidence="11">
    <location>
        <begin position="37"/>
        <end position="214"/>
    </location>
</feature>
<evidence type="ECO:0000256" key="2">
    <source>
        <dbReference type="ARBA" id="ARBA00004713"/>
    </source>
</evidence>
<protein>
    <recommendedName>
        <fullName evidence="4 10">3-deoxy-D-manno-octulosonic acid transferase</fullName>
        <shortName evidence="10">Kdo transferase</shortName>
        <ecNumber evidence="3 10">2.4.99.12</ecNumber>
    </recommendedName>
    <alternativeName>
        <fullName evidence="6 10">Lipid IV(A) 3-deoxy-D-manno-octulosonic acid transferase</fullName>
    </alternativeName>
</protein>
<feature type="site" description="Transition state stabilizer" evidence="9">
    <location>
        <position position="136"/>
    </location>
</feature>
<evidence type="ECO:0000256" key="9">
    <source>
        <dbReference type="PIRSR" id="PIRSR639901-2"/>
    </source>
</evidence>
<comment type="function">
    <text evidence="1 10">Involved in lipopolysaccharide (LPS) biosynthesis. Catalyzes the transfer of 3-deoxy-D-manno-octulosonate (Kdo) residue(s) from CMP-Kdo to lipid IV(A), the tetraacyldisaccharide-1,4'-bisphosphate precursor of lipid A.</text>
</comment>
<comment type="pathway">
    <text evidence="2 10">Bacterial outer membrane biogenesis; LPS core biosynthesis.</text>
</comment>
<dbReference type="GO" id="GO:0043842">
    <property type="term" value="F:Kdo transferase activity"/>
    <property type="evidence" value="ECO:0007669"/>
    <property type="project" value="UniProtKB-EC"/>
</dbReference>
<evidence type="ECO:0000313" key="12">
    <source>
        <dbReference type="EMBL" id="PPQ27465.1"/>
    </source>
</evidence>
<feature type="active site" description="Proton acceptor" evidence="8">
    <location>
        <position position="64"/>
    </location>
</feature>
<sequence length="425" mass="45425">MIGAVRAGWAVAATLLAPALRLNLSRRAARGLEVAARLPERRGIDPTPRPPGPLIWMHAASVGETMSILPVLAALRGRATVLLSTGTATSQALLAQRLPELGLDGHVLHRFAPLDVPVWVDRFLSHWRPDVACFVESELWPNQLAACRARRIPLMLVNARMSDHSFTRWRRFPGLARHLLGAFDRIQARGEQDAGRLRLLGARSVEAPGDLKFAAPDLPADPQELARLTIELADRPVWLAASTHPGEEVLVAAVHTRVAATHPGLLTIIAPRHPDRGAALAAELNAPRRSAGDGLPHQGIWIADTMGELGLWYRVAPIAFVGRSLIAPGGGQNLLEPARLGCAIAVGPHTGNFTAHVALLRQAGGLVEVADADGLAGFVAGMLDNPALRRQLGERAAASARRHAELPKQTAETLLSLLPSHVPLA</sequence>
<dbReference type="RefSeq" id="WP_104521994.1">
    <property type="nucleotide sequence ID" value="NZ_NHRY01000258.1"/>
</dbReference>
<dbReference type="GO" id="GO:0009244">
    <property type="term" value="P:lipopolysaccharide core region biosynthetic process"/>
    <property type="evidence" value="ECO:0007669"/>
    <property type="project" value="UniProtKB-UniRule"/>
</dbReference>
<evidence type="ECO:0000256" key="4">
    <source>
        <dbReference type="ARBA" id="ARBA00019077"/>
    </source>
</evidence>
<gene>
    <name evidence="12" type="ORF">CCS01_27145</name>
</gene>
<dbReference type="EC" id="2.4.99.12" evidence="3 10"/>
<dbReference type="GO" id="GO:0009245">
    <property type="term" value="P:lipid A biosynthetic process"/>
    <property type="evidence" value="ECO:0007669"/>
    <property type="project" value="TreeGrafter"/>
</dbReference>
<dbReference type="Gene3D" id="3.40.50.11720">
    <property type="entry name" value="3-Deoxy-D-manno-octulosonic-acid transferase, N-terminal domain"/>
    <property type="match status" value="1"/>
</dbReference>
<dbReference type="InterPro" id="IPR007507">
    <property type="entry name" value="Glycos_transf_N"/>
</dbReference>
<name>A0A2S6MYL3_RHOGL</name>
<evidence type="ECO:0000256" key="3">
    <source>
        <dbReference type="ARBA" id="ARBA00012621"/>
    </source>
</evidence>
<dbReference type="PANTHER" id="PTHR42755:SF1">
    <property type="entry name" value="3-DEOXY-D-MANNO-OCTULOSONIC ACID TRANSFERASE, MITOCHONDRIAL-RELATED"/>
    <property type="match status" value="1"/>
</dbReference>
<keyword evidence="5 10" id="KW-0808">Transferase</keyword>
<evidence type="ECO:0000256" key="1">
    <source>
        <dbReference type="ARBA" id="ARBA00003394"/>
    </source>
</evidence>
<evidence type="ECO:0000256" key="7">
    <source>
        <dbReference type="ARBA" id="ARBA00049183"/>
    </source>
</evidence>
<comment type="caution">
    <text evidence="12">The sequence shown here is derived from an EMBL/GenBank/DDBJ whole genome shotgun (WGS) entry which is preliminary data.</text>
</comment>
<evidence type="ECO:0000313" key="13">
    <source>
        <dbReference type="Proteomes" id="UP000239724"/>
    </source>
</evidence>
<comment type="catalytic activity">
    <reaction evidence="7 10">
        <text>lipid IVA (E. coli) + CMP-3-deoxy-beta-D-manno-octulosonate = alpha-Kdo-(2-&gt;6)-lipid IVA (E. coli) + CMP + H(+)</text>
        <dbReference type="Rhea" id="RHEA:28066"/>
        <dbReference type="ChEBI" id="CHEBI:15378"/>
        <dbReference type="ChEBI" id="CHEBI:58603"/>
        <dbReference type="ChEBI" id="CHEBI:60364"/>
        <dbReference type="ChEBI" id="CHEBI:60377"/>
        <dbReference type="ChEBI" id="CHEBI:85987"/>
        <dbReference type="EC" id="2.4.99.12"/>
    </reaction>
</comment>
<dbReference type="GO" id="GO:0005886">
    <property type="term" value="C:plasma membrane"/>
    <property type="evidence" value="ECO:0007669"/>
    <property type="project" value="UniProtKB-SubCell"/>
</dbReference>
<accession>A0A2S6MYL3</accession>
<evidence type="ECO:0000259" key="11">
    <source>
        <dbReference type="Pfam" id="PF04413"/>
    </source>
</evidence>
<dbReference type="Proteomes" id="UP000239724">
    <property type="component" value="Unassembled WGS sequence"/>
</dbReference>
<feature type="site" description="Transition state stabilizer" evidence="9">
    <location>
        <position position="212"/>
    </location>
</feature>
<proteinExistence type="inferred from homology"/>
<dbReference type="Pfam" id="PF04413">
    <property type="entry name" value="Glycos_transf_N"/>
    <property type="match status" value="1"/>
</dbReference>
<dbReference type="Gene3D" id="3.40.50.2000">
    <property type="entry name" value="Glycogen Phosphorylase B"/>
    <property type="match status" value="1"/>
</dbReference>
<reference evidence="12 13" key="1">
    <citation type="journal article" date="2018" name="Arch. Microbiol.">
        <title>New insights into the metabolic potential of the phototrophic purple bacterium Rhodopila globiformis DSM 161(T) from its draft genome sequence and evidence for a vanadium-dependent nitrogenase.</title>
        <authorList>
            <person name="Imhoff J.F."/>
            <person name="Rahn T."/>
            <person name="Kunzel S."/>
            <person name="Neulinger S.C."/>
        </authorList>
    </citation>
    <scope>NUCLEOTIDE SEQUENCE [LARGE SCALE GENOMIC DNA]</scope>
    <source>
        <strain evidence="12 13">DSM 161</strain>
    </source>
</reference>
<dbReference type="EMBL" id="NHRY01000258">
    <property type="protein sequence ID" value="PPQ27465.1"/>
    <property type="molecule type" value="Genomic_DNA"/>
</dbReference>
<dbReference type="InterPro" id="IPR039901">
    <property type="entry name" value="Kdotransferase"/>
</dbReference>
<evidence type="ECO:0000256" key="5">
    <source>
        <dbReference type="ARBA" id="ARBA00022679"/>
    </source>
</evidence>
<keyword evidence="10" id="KW-0472">Membrane</keyword>
<organism evidence="12 13">
    <name type="scientific">Rhodopila globiformis</name>
    <name type="common">Rhodopseudomonas globiformis</name>
    <dbReference type="NCBI Taxonomy" id="1071"/>
    <lineage>
        <taxon>Bacteria</taxon>
        <taxon>Pseudomonadati</taxon>
        <taxon>Pseudomonadota</taxon>
        <taxon>Alphaproteobacteria</taxon>
        <taxon>Acetobacterales</taxon>
        <taxon>Acetobacteraceae</taxon>
        <taxon>Rhodopila</taxon>
    </lineage>
</organism>
<dbReference type="OrthoDB" id="9789797at2"/>
<dbReference type="UniPathway" id="UPA00958"/>
<keyword evidence="10" id="KW-0448">Lipopolysaccharide biosynthesis</keyword>
<keyword evidence="13" id="KW-1185">Reference proteome</keyword>
<dbReference type="PANTHER" id="PTHR42755">
    <property type="entry name" value="3-DEOXY-MANNO-OCTULOSONATE CYTIDYLYLTRANSFERASE"/>
    <property type="match status" value="1"/>
</dbReference>
<evidence type="ECO:0000256" key="6">
    <source>
        <dbReference type="ARBA" id="ARBA00031445"/>
    </source>
</evidence>
<evidence type="ECO:0000256" key="8">
    <source>
        <dbReference type="PIRSR" id="PIRSR639901-1"/>
    </source>
</evidence>
<comment type="subcellular location">
    <subcellularLocation>
        <location evidence="10">Cell membrane</location>
    </subcellularLocation>
</comment>
<comment type="similarity">
    <text evidence="10">Belongs to the glycosyltransferase group 1 family.</text>
</comment>
<dbReference type="AlphaFoldDB" id="A0A2S6MYL3"/>
<dbReference type="SUPFAM" id="SSF53756">
    <property type="entry name" value="UDP-Glycosyltransferase/glycogen phosphorylase"/>
    <property type="match status" value="1"/>
</dbReference>
<keyword evidence="10" id="KW-1003">Cell membrane</keyword>
<dbReference type="InterPro" id="IPR038107">
    <property type="entry name" value="Glycos_transf_N_sf"/>
</dbReference>
<evidence type="ECO:0000256" key="10">
    <source>
        <dbReference type="RuleBase" id="RU365103"/>
    </source>
</evidence>